<dbReference type="InterPro" id="IPR003594">
    <property type="entry name" value="HATPase_dom"/>
</dbReference>
<reference evidence="3" key="1">
    <citation type="submission" date="2019-10" db="EMBL/GenBank/DDBJ databases">
        <title>Draft genome sequece of Microseira wollei NIES-4236.</title>
        <authorList>
            <person name="Yamaguchi H."/>
            <person name="Suzuki S."/>
            <person name="Kawachi M."/>
        </authorList>
    </citation>
    <scope>NUCLEOTIDE SEQUENCE</scope>
    <source>
        <strain evidence="3">NIES-4236</strain>
    </source>
</reference>
<dbReference type="PANTHER" id="PTHR35526:SF3">
    <property type="entry name" value="ANTI-SIGMA-F FACTOR RSBW"/>
    <property type="match status" value="1"/>
</dbReference>
<comment type="caution">
    <text evidence="3">The sequence shown here is derived from an EMBL/GenBank/DDBJ whole genome shotgun (WGS) entry which is preliminary data.</text>
</comment>
<dbReference type="PANTHER" id="PTHR35526">
    <property type="entry name" value="ANTI-SIGMA-F FACTOR RSBW-RELATED"/>
    <property type="match status" value="1"/>
</dbReference>
<dbReference type="Pfam" id="PF13581">
    <property type="entry name" value="HATPase_c_2"/>
    <property type="match status" value="1"/>
</dbReference>
<dbReference type="Proteomes" id="UP001050975">
    <property type="component" value="Unassembled WGS sequence"/>
</dbReference>
<dbReference type="InterPro" id="IPR050267">
    <property type="entry name" value="Anti-sigma-factor_SerPK"/>
</dbReference>
<dbReference type="SUPFAM" id="SSF55874">
    <property type="entry name" value="ATPase domain of HSP90 chaperone/DNA topoisomerase II/histidine kinase"/>
    <property type="match status" value="1"/>
</dbReference>
<sequence length="152" mass="17230">MSLPRKNNLQVKTDLNALAEILSWFAQLYEPQIPRPIWLRCELALAEGFTNAVRHAHKDKSKDVPIDVEVTIADDTIEMRIWDGGAGFDLKQHLENIPKSEDNQTGGGRGLQLIQKTTDDFSYTRTGDNRNCLLMMKSYRGENGSIQRKIAD</sequence>
<dbReference type="EMBL" id="BLAY01000168">
    <property type="protein sequence ID" value="GET42516.1"/>
    <property type="molecule type" value="Genomic_DNA"/>
</dbReference>
<evidence type="ECO:0000256" key="1">
    <source>
        <dbReference type="ARBA" id="ARBA00022527"/>
    </source>
</evidence>
<protein>
    <submittedName>
        <fullName evidence="3">Anti-sigma regulatory factor, serine/threonine protein kinase</fullName>
    </submittedName>
</protein>
<dbReference type="Gene3D" id="3.30.565.10">
    <property type="entry name" value="Histidine kinase-like ATPase, C-terminal domain"/>
    <property type="match status" value="1"/>
</dbReference>
<evidence type="ECO:0000313" key="3">
    <source>
        <dbReference type="EMBL" id="GET42516.1"/>
    </source>
</evidence>
<keyword evidence="1 3" id="KW-0418">Kinase</keyword>
<keyword evidence="1 3" id="KW-0723">Serine/threonine-protein kinase</keyword>
<evidence type="ECO:0000259" key="2">
    <source>
        <dbReference type="Pfam" id="PF13581"/>
    </source>
</evidence>
<keyword evidence="4" id="KW-1185">Reference proteome</keyword>
<feature type="domain" description="Histidine kinase/HSP90-like ATPase" evidence="2">
    <location>
        <begin position="13"/>
        <end position="137"/>
    </location>
</feature>
<dbReference type="AlphaFoldDB" id="A0AAV3XLK5"/>
<organism evidence="3 4">
    <name type="scientific">Microseira wollei NIES-4236</name>
    <dbReference type="NCBI Taxonomy" id="2530354"/>
    <lineage>
        <taxon>Bacteria</taxon>
        <taxon>Bacillati</taxon>
        <taxon>Cyanobacteriota</taxon>
        <taxon>Cyanophyceae</taxon>
        <taxon>Oscillatoriophycideae</taxon>
        <taxon>Aerosakkonematales</taxon>
        <taxon>Aerosakkonemataceae</taxon>
        <taxon>Microseira</taxon>
    </lineage>
</organism>
<evidence type="ECO:0000313" key="4">
    <source>
        <dbReference type="Proteomes" id="UP001050975"/>
    </source>
</evidence>
<gene>
    <name evidence="3" type="ORF">MiSe_73340</name>
</gene>
<accession>A0AAV3XLK5</accession>
<dbReference type="CDD" id="cd16936">
    <property type="entry name" value="HATPase_RsbW-like"/>
    <property type="match status" value="1"/>
</dbReference>
<dbReference type="InterPro" id="IPR036890">
    <property type="entry name" value="HATPase_C_sf"/>
</dbReference>
<keyword evidence="1 3" id="KW-0808">Transferase</keyword>
<name>A0AAV3XLK5_9CYAN</name>
<dbReference type="GO" id="GO:0004674">
    <property type="term" value="F:protein serine/threonine kinase activity"/>
    <property type="evidence" value="ECO:0007669"/>
    <property type="project" value="UniProtKB-KW"/>
</dbReference>
<proteinExistence type="predicted"/>